<proteinExistence type="predicted"/>
<reference evidence="1" key="1">
    <citation type="submission" date="2020-10" db="EMBL/GenBank/DDBJ databases">
        <authorList>
            <person name="Gilroy R."/>
        </authorList>
    </citation>
    <scope>NUCLEOTIDE SEQUENCE</scope>
    <source>
        <strain evidence="1">B1-20833</strain>
    </source>
</reference>
<protein>
    <submittedName>
        <fullName evidence="1">Uncharacterized protein</fullName>
    </submittedName>
</protein>
<dbReference type="AlphaFoldDB" id="A0A9D9EXB8"/>
<evidence type="ECO:0000313" key="2">
    <source>
        <dbReference type="Proteomes" id="UP000823661"/>
    </source>
</evidence>
<gene>
    <name evidence="1" type="ORF">IAC06_02305</name>
</gene>
<reference evidence="1" key="2">
    <citation type="journal article" date="2021" name="PeerJ">
        <title>Extensive microbial diversity within the chicken gut microbiome revealed by metagenomics and culture.</title>
        <authorList>
            <person name="Gilroy R."/>
            <person name="Ravi A."/>
            <person name="Getino M."/>
            <person name="Pursley I."/>
            <person name="Horton D.L."/>
            <person name="Alikhan N.F."/>
            <person name="Baker D."/>
            <person name="Gharbi K."/>
            <person name="Hall N."/>
            <person name="Watson M."/>
            <person name="Adriaenssens E.M."/>
            <person name="Foster-Nyarko E."/>
            <person name="Jarju S."/>
            <person name="Secka A."/>
            <person name="Antonio M."/>
            <person name="Oren A."/>
            <person name="Chaudhuri R.R."/>
            <person name="La Ragione R."/>
            <person name="Hildebrand F."/>
            <person name="Pallen M.J."/>
        </authorList>
    </citation>
    <scope>NUCLEOTIDE SEQUENCE</scope>
    <source>
        <strain evidence="1">B1-20833</strain>
    </source>
</reference>
<organism evidence="1 2">
    <name type="scientific">Candidatus Cryptobacteroides intestinavium</name>
    <dbReference type="NCBI Taxonomy" id="2840766"/>
    <lineage>
        <taxon>Bacteria</taxon>
        <taxon>Pseudomonadati</taxon>
        <taxon>Bacteroidota</taxon>
        <taxon>Bacteroidia</taxon>
        <taxon>Bacteroidales</taxon>
        <taxon>Candidatus Cryptobacteroides</taxon>
    </lineage>
</organism>
<comment type="caution">
    <text evidence="1">The sequence shown here is derived from an EMBL/GenBank/DDBJ whole genome shotgun (WGS) entry which is preliminary data.</text>
</comment>
<sequence length="158" mass="17977">MKTRLIAILAAVLAFQSCGRMVDWVPVNLIIEVYDSSGRDLLDPATGNTWLEGTTITFRGETEPLQLQPATKYYMPQFYGFRLKKGDGNYQLEYGEIDGAIEYRDEPFTIRWGDGSEDIISLTRRLNYISISAKTKWKLNGNKTSSPIVITKDIRTQE</sequence>
<dbReference type="Proteomes" id="UP000823661">
    <property type="component" value="Unassembled WGS sequence"/>
</dbReference>
<accession>A0A9D9EXB8</accession>
<dbReference type="EMBL" id="JADIMI010000019">
    <property type="protein sequence ID" value="MBO8451704.1"/>
    <property type="molecule type" value="Genomic_DNA"/>
</dbReference>
<name>A0A9D9EXB8_9BACT</name>
<evidence type="ECO:0000313" key="1">
    <source>
        <dbReference type="EMBL" id="MBO8451704.1"/>
    </source>
</evidence>
<dbReference type="PROSITE" id="PS51257">
    <property type="entry name" value="PROKAR_LIPOPROTEIN"/>
    <property type="match status" value="1"/>
</dbReference>